<evidence type="ECO:0000313" key="1">
    <source>
        <dbReference type="EMBL" id="KIR78163.1"/>
    </source>
</evidence>
<dbReference type="EMBL" id="KN848722">
    <property type="protein sequence ID" value="KIR78163.1"/>
    <property type="molecule type" value="Genomic_DNA"/>
</dbReference>
<reference evidence="1 2" key="1">
    <citation type="submission" date="2015-01" db="EMBL/GenBank/DDBJ databases">
        <title>The Genome Sequence of Cryptococcus gattii EJB2.</title>
        <authorList>
            <consortium name="The Broad Institute Genomics Platform"/>
            <person name="Cuomo C."/>
            <person name="Litvintseva A."/>
            <person name="Chen Y."/>
            <person name="Heitman J."/>
            <person name="Sun S."/>
            <person name="Springer D."/>
            <person name="Dromer F."/>
            <person name="Young S."/>
            <person name="Zeng Q."/>
            <person name="Gargeya S."/>
            <person name="Abouelleil A."/>
            <person name="Alvarado L."/>
            <person name="Chapman S.B."/>
            <person name="Gainer-Dewar J."/>
            <person name="Goldberg J."/>
            <person name="Griggs A."/>
            <person name="Gujja S."/>
            <person name="Hansen M."/>
            <person name="Howarth C."/>
            <person name="Imamovic A."/>
            <person name="Larimer J."/>
            <person name="Murphy C."/>
            <person name="Naylor J."/>
            <person name="Pearson M."/>
            <person name="Priest M."/>
            <person name="Roberts A."/>
            <person name="Saif S."/>
            <person name="Shea T."/>
            <person name="Sykes S."/>
            <person name="Wortman J."/>
            <person name="Nusbaum C."/>
            <person name="Birren B."/>
        </authorList>
    </citation>
    <scope>NUCLEOTIDE SEQUENCE [LARGE SCALE GENOMIC DNA]</scope>
    <source>
        <strain evidence="1 2">EJB2</strain>
    </source>
</reference>
<accession>A0ABR5BR92</accession>
<protein>
    <submittedName>
        <fullName evidence="1">Uncharacterized protein</fullName>
    </submittedName>
</protein>
<gene>
    <name evidence="1" type="ORF">I306_04781</name>
</gene>
<keyword evidence="2" id="KW-1185">Reference proteome</keyword>
<sequence length="117" mass="13346">MLMLATTVQARPAEFIVQSLLKLSKSPKEQKMEKVSIMKANASYHQKLSKLPKEQNMEKVSSESKRFSLEQHMKSGEEGTKFWIMTACLICPVLESIYRGVKGMETWSRDNVVGYLS</sequence>
<evidence type="ECO:0000313" key="2">
    <source>
        <dbReference type="Proteomes" id="UP000054272"/>
    </source>
</evidence>
<name>A0ABR5BR92_9TREE</name>
<dbReference type="Proteomes" id="UP000054272">
    <property type="component" value="Unassembled WGS sequence"/>
</dbReference>
<organism evidence="1 2">
    <name type="scientific">Cryptococcus gattii EJB2</name>
    <dbReference type="NCBI Taxonomy" id="1296103"/>
    <lineage>
        <taxon>Eukaryota</taxon>
        <taxon>Fungi</taxon>
        <taxon>Dikarya</taxon>
        <taxon>Basidiomycota</taxon>
        <taxon>Agaricomycotina</taxon>
        <taxon>Tremellomycetes</taxon>
        <taxon>Tremellales</taxon>
        <taxon>Cryptococcaceae</taxon>
        <taxon>Cryptococcus</taxon>
        <taxon>Cryptococcus gattii species complex</taxon>
    </lineage>
</organism>
<proteinExistence type="predicted"/>